<dbReference type="Proteomes" id="UP000241769">
    <property type="component" value="Unassembled WGS sequence"/>
</dbReference>
<sequence length="275" mass="31213">MYPPKVSSFPPPLVMLETPQVLTGLATTDYVTSFTMWGEAATDHNWRANAFVPDPNAFYSPYIHQPNSVPYGFAPVQPPFTQSNAFSLPTAYPVQANGTMPSTMTQVNPPFKRPIQSQQQEASEKQDRSRLSTNRFFHLHQQPLPTQRKSYKSENRCLLPNPLVLYPSEPKEGVISDAVVSVRLVSDAGLDLPEVAQQCLVSTDGTELQDRPIREKTKFRLKITETSEGEAWRLLFHVEFKLQDKGSTTQECVEDIVTDRFIVKSKRRNRNKEEQ</sequence>
<feature type="region of interest" description="Disordered" evidence="1">
    <location>
        <begin position="106"/>
        <end position="131"/>
    </location>
</feature>
<protein>
    <submittedName>
        <fullName evidence="2">Uncharacterized protein</fullName>
    </submittedName>
</protein>
<accession>A0A2P6MP74</accession>
<dbReference type="EMBL" id="MDYQ01000599">
    <property type="protein sequence ID" value="PRP73487.1"/>
    <property type="molecule type" value="Genomic_DNA"/>
</dbReference>
<gene>
    <name evidence="2" type="ORF">PROFUN_02496</name>
</gene>
<dbReference type="AlphaFoldDB" id="A0A2P6MP74"/>
<evidence type="ECO:0000256" key="1">
    <source>
        <dbReference type="SAM" id="MobiDB-lite"/>
    </source>
</evidence>
<dbReference type="InParanoid" id="A0A2P6MP74"/>
<evidence type="ECO:0000313" key="3">
    <source>
        <dbReference type="Proteomes" id="UP000241769"/>
    </source>
</evidence>
<reference evidence="2 3" key="1">
    <citation type="journal article" date="2018" name="Genome Biol. Evol.">
        <title>Multiple Roots of Fruiting Body Formation in Amoebozoa.</title>
        <authorList>
            <person name="Hillmann F."/>
            <person name="Forbes G."/>
            <person name="Novohradska S."/>
            <person name="Ferling I."/>
            <person name="Riege K."/>
            <person name="Groth M."/>
            <person name="Westermann M."/>
            <person name="Marz M."/>
            <person name="Spaller T."/>
            <person name="Winckler T."/>
            <person name="Schaap P."/>
            <person name="Glockner G."/>
        </authorList>
    </citation>
    <scope>NUCLEOTIDE SEQUENCE [LARGE SCALE GENOMIC DNA]</scope>
    <source>
        <strain evidence="2 3">Jena</strain>
    </source>
</reference>
<organism evidence="2 3">
    <name type="scientific">Planoprotostelium fungivorum</name>
    <dbReference type="NCBI Taxonomy" id="1890364"/>
    <lineage>
        <taxon>Eukaryota</taxon>
        <taxon>Amoebozoa</taxon>
        <taxon>Evosea</taxon>
        <taxon>Variosea</taxon>
        <taxon>Cavosteliida</taxon>
        <taxon>Cavosteliaceae</taxon>
        <taxon>Planoprotostelium</taxon>
    </lineage>
</organism>
<comment type="caution">
    <text evidence="2">The sequence shown here is derived from an EMBL/GenBank/DDBJ whole genome shotgun (WGS) entry which is preliminary data.</text>
</comment>
<keyword evidence="3" id="KW-1185">Reference proteome</keyword>
<evidence type="ECO:0000313" key="2">
    <source>
        <dbReference type="EMBL" id="PRP73487.1"/>
    </source>
</evidence>
<name>A0A2P6MP74_9EUKA</name>
<proteinExistence type="predicted"/>